<reference evidence="2" key="2">
    <citation type="submission" date="2020-05" db="UniProtKB">
        <authorList>
            <consortium name="EnsemblMetazoa"/>
        </authorList>
    </citation>
    <scope>IDENTIFICATION</scope>
    <source>
        <strain evidence="2">wikel</strain>
    </source>
</reference>
<reference evidence="1 3" key="1">
    <citation type="submission" date="2008-03" db="EMBL/GenBank/DDBJ databases">
        <title>Annotation of Ixodes scapularis.</title>
        <authorList>
            <consortium name="Ixodes scapularis Genome Project Consortium"/>
            <person name="Caler E."/>
            <person name="Hannick L.I."/>
            <person name="Bidwell S."/>
            <person name="Joardar V."/>
            <person name="Thiagarajan M."/>
            <person name="Amedeo P."/>
            <person name="Galinsky K.J."/>
            <person name="Schobel S."/>
            <person name="Inman J."/>
            <person name="Hostetler J."/>
            <person name="Miller J."/>
            <person name="Hammond M."/>
            <person name="Megy K."/>
            <person name="Lawson D."/>
            <person name="Kodira C."/>
            <person name="Sutton G."/>
            <person name="Meyer J."/>
            <person name="Hill C.A."/>
            <person name="Birren B."/>
            <person name="Nene V."/>
            <person name="Collins F."/>
            <person name="Alarcon-Chaidez F."/>
            <person name="Wikel S."/>
            <person name="Strausberg R."/>
        </authorList>
    </citation>
    <scope>NUCLEOTIDE SEQUENCE [LARGE SCALE GENOMIC DNA]</scope>
    <source>
        <strain evidence="3">Wikel</strain>
        <strain evidence="1">Wikel colony</strain>
    </source>
</reference>
<evidence type="ECO:0000313" key="2">
    <source>
        <dbReference type="EnsemblMetazoa" id="ISCW018723-PA"/>
    </source>
</evidence>
<gene>
    <name evidence="1" type="ORF">IscW_ISCW018723</name>
</gene>
<dbReference type="Proteomes" id="UP000001555">
    <property type="component" value="Unassembled WGS sequence"/>
</dbReference>
<evidence type="ECO:0000313" key="1">
    <source>
        <dbReference type="EMBL" id="EEC08701.1"/>
    </source>
</evidence>
<dbReference type="VEuPathDB" id="VectorBase:ISCW018723"/>
<dbReference type="InterPro" id="IPR036397">
    <property type="entry name" value="RNaseH_sf"/>
</dbReference>
<dbReference type="EMBL" id="DS762488">
    <property type="protein sequence ID" value="EEC08701.1"/>
    <property type="molecule type" value="Genomic_DNA"/>
</dbReference>
<organism>
    <name type="scientific">Ixodes scapularis</name>
    <name type="common">Black-legged tick</name>
    <name type="synonym">Deer tick</name>
    <dbReference type="NCBI Taxonomy" id="6945"/>
    <lineage>
        <taxon>Eukaryota</taxon>
        <taxon>Metazoa</taxon>
        <taxon>Ecdysozoa</taxon>
        <taxon>Arthropoda</taxon>
        <taxon>Chelicerata</taxon>
        <taxon>Arachnida</taxon>
        <taxon>Acari</taxon>
        <taxon>Parasitiformes</taxon>
        <taxon>Ixodida</taxon>
        <taxon>Ixodoidea</taxon>
        <taxon>Ixodidae</taxon>
        <taxon>Ixodinae</taxon>
        <taxon>Ixodes</taxon>
    </lineage>
</organism>
<protein>
    <recommendedName>
        <fullName evidence="4">Tc1-like transposase DDE domain-containing protein</fullName>
    </recommendedName>
</protein>
<accession>B7PQ29</accession>
<keyword evidence="3" id="KW-1185">Reference proteome</keyword>
<sequence length="80" mass="9086">MVSAELLQLSKKVNTPGTAYRIDTLAAAHSHEVPRLPPHHCKFNPIELEWSKVKGYVANKEQAFLPSKRGSGSYQRRWDL</sequence>
<dbReference type="InParanoid" id="B7PQ29"/>
<dbReference type="AlphaFoldDB" id="B7PQ29"/>
<evidence type="ECO:0008006" key="4">
    <source>
        <dbReference type="Google" id="ProtNLM"/>
    </source>
</evidence>
<dbReference type="EMBL" id="ABJB010406269">
    <property type="status" value="NOT_ANNOTATED_CDS"/>
    <property type="molecule type" value="Genomic_DNA"/>
</dbReference>
<dbReference type="HOGENOM" id="CLU_2592424_0_0_1"/>
<dbReference type="EnsemblMetazoa" id="ISCW018723-RA">
    <property type="protein sequence ID" value="ISCW018723-PA"/>
    <property type="gene ID" value="ISCW018723"/>
</dbReference>
<proteinExistence type="predicted"/>
<name>B7PQ29_IXOSC</name>
<evidence type="ECO:0000313" key="3">
    <source>
        <dbReference type="Proteomes" id="UP000001555"/>
    </source>
</evidence>
<dbReference type="VEuPathDB" id="VectorBase:ISCI018723"/>
<dbReference type="Gene3D" id="3.30.420.10">
    <property type="entry name" value="Ribonuclease H-like superfamily/Ribonuclease H"/>
    <property type="match status" value="1"/>
</dbReference>
<dbReference type="GO" id="GO:0003676">
    <property type="term" value="F:nucleic acid binding"/>
    <property type="evidence" value="ECO:0007669"/>
    <property type="project" value="InterPro"/>
</dbReference>
<dbReference type="PaxDb" id="6945-B7PQ29"/>